<comment type="similarity">
    <text evidence="3 16 17">Belongs to the SecA family.</text>
</comment>
<dbReference type="InterPro" id="IPR001650">
    <property type="entry name" value="Helicase_C-like"/>
</dbReference>
<evidence type="ECO:0000313" key="22">
    <source>
        <dbReference type="Proteomes" id="UP000539265"/>
    </source>
</evidence>
<evidence type="ECO:0000256" key="3">
    <source>
        <dbReference type="ARBA" id="ARBA00007650"/>
    </source>
</evidence>
<name>A0A839SB98_9SPHI</name>
<proteinExistence type="inferred from homology"/>
<evidence type="ECO:0000256" key="14">
    <source>
        <dbReference type="ARBA" id="ARBA00023010"/>
    </source>
</evidence>
<dbReference type="PANTHER" id="PTHR30612:SF0">
    <property type="entry name" value="CHLOROPLAST PROTEIN-TRANSPORTING ATPASE"/>
    <property type="match status" value="1"/>
</dbReference>
<feature type="domain" description="Helicase ATP-binding" evidence="18">
    <location>
        <begin position="178"/>
        <end position="337"/>
    </location>
</feature>
<dbReference type="PROSITE" id="PS01312">
    <property type="entry name" value="SECA"/>
    <property type="match status" value="1"/>
</dbReference>
<dbReference type="InterPro" id="IPR020937">
    <property type="entry name" value="SecA_CS"/>
</dbReference>
<dbReference type="SUPFAM" id="SSF81886">
    <property type="entry name" value="Helical scaffold and wing domains of SecA"/>
    <property type="match status" value="1"/>
</dbReference>
<organism evidence="21 22">
    <name type="scientific">Mucilaginibacter gotjawali</name>
    <dbReference type="NCBI Taxonomy" id="1550579"/>
    <lineage>
        <taxon>Bacteria</taxon>
        <taxon>Pseudomonadati</taxon>
        <taxon>Bacteroidota</taxon>
        <taxon>Sphingobacteriia</taxon>
        <taxon>Sphingobacteriales</taxon>
        <taxon>Sphingobacteriaceae</taxon>
        <taxon>Mucilaginibacter</taxon>
    </lineage>
</organism>
<comment type="subunit">
    <text evidence="16">Monomer and homodimer. Part of the essential Sec protein translocation apparatus which comprises SecA, SecYEG and auxiliary proteins SecDF. Other proteins may also be involved.</text>
</comment>
<feature type="binding site" evidence="16">
    <location>
        <begin position="194"/>
        <end position="198"/>
    </location>
    <ligand>
        <name>ATP</name>
        <dbReference type="ChEBI" id="CHEBI:30616"/>
    </ligand>
</feature>
<dbReference type="PROSITE" id="PS51196">
    <property type="entry name" value="SECA_MOTOR_DEAD"/>
    <property type="match status" value="1"/>
</dbReference>
<dbReference type="EC" id="7.4.2.8" evidence="16"/>
<keyword evidence="12 16" id="KW-0653">Protein transport</keyword>
<dbReference type="NCBIfam" id="NF009536">
    <property type="entry name" value="PRK12901.1"/>
    <property type="match status" value="1"/>
</dbReference>
<dbReference type="Pfam" id="PF07516">
    <property type="entry name" value="SecA_SW"/>
    <property type="match status" value="1"/>
</dbReference>
<protein>
    <recommendedName>
        <fullName evidence="16 17">Protein translocase subunit SecA</fullName>
        <ecNumber evidence="16">7.4.2.8</ecNumber>
    </recommendedName>
</protein>
<evidence type="ECO:0000256" key="9">
    <source>
        <dbReference type="ARBA" id="ARBA00022741"/>
    </source>
</evidence>
<comment type="cofactor">
    <cofactor evidence="1">
        <name>Zn(2+)</name>
        <dbReference type="ChEBI" id="CHEBI:29105"/>
    </cofactor>
</comment>
<dbReference type="SMART" id="SM00957">
    <property type="entry name" value="SecA_DEAD"/>
    <property type="match status" value="1"/>
</dbReference>
<evidence type="ECO:0000256" key="4">
    <source>
        <dbReference type="ARBA" id="ARBA00022448"/>
    </source>
</evidence>
<evidence type="ECO:0000259" key="19">
    <source>
        <dbReference type="PROSITE" id="PS51194"/>
    </source>
</evidence>
<dbReference type="InterPro" id="IPR000185">
    <property type="entry name" value="SecA"/>
</dbReference>
<keyword evidence="4 16" id="KW-0813">Transport</keyword>
<comment type="catalytic activity">
    <reaction evidence="16">
        <text>ATP + H2O + cellular proteinSide 1 = ADP + phosphate + cellular proteinSide 2.</text>
        <dbReference type="EC" id="7.4.2.8"/>
    </reaction>
</comment>
<keyword evidence="10" id="KW-0862">Zinc</keyword>
<dbReference type="Pfam" id="PF07517">
    <property type="entry name" value="SecA_DEAD"/>
    <property type="match status" value="1"/>
</dbReference>
<keyword evidence="13 16" id="KW-1278">Translocase</keyword>
<evidence type="ECO:0000256" key="11">
    <source>
        <dbReference type="ARBA" id="ARBA00022840"/>
    </source>
</evidence>
<dbReference type="GO" id="GO:0017038">
    <property type="term" value="P:protein import"/>
    <property type="evidence" value="ECO:0007669"/>
    <property type="project" value="InterPro"/>
</dbReference>
<accession>A0A839SB98</accession>
<dbReference type="InterPro" id="IPR036266">
    <property type="entry name" value="SecA_Wing/Scaffold_sf"/>
</dbReference>
<dbReference type="Gene3D" id="1.10.3060.10">
    <property type="entry name" value="Helical scaffold and wing domains of SecA"/>
    <property type="match status" value="1"/>
</dbReference>
<dbReference type="GO" id="GO:0031522">
    <property type="term" value="C:cell envelope Sec protein transport complex"/>
    <property type="evidence" value="ECO:0007669"/>
    <property type="project" value="TreeGrafter"/>
</dbReference>
<gene>
    <name evidence="16" type="primary">secA</name>
    <name evidence="21" type="ORF">FHS11_000933</name>
</gene>
<dbReference type="InterPro" id="IPR011115">
    <property type="entry name" value="SecA_DEAD"/>
</dbReference>
<dbReference type="CDD" id="cd17928">
    <property type="entry name" value="DEXDc_SecA"/>
    <property type="match status" value="1"/>
</dbReference>
<evidence type="ECO:0000256" key="17">
    <source>
        <dbReference type="RuleBase" id="RU003874"/>
    </source>
</evidence>
<dbReference type="Proteomes" id="UP000539265">
    <property type="component" value="Unassembled WGS sequence"/>
</dbReference>
<dbReference type="InterPro" id="IPR044722">
    <property type="entry name" value="SecA_SF2_C"/>
</dbReference>
<keyword evidence="22" id="KW-1185">Reference proteome</keyword>
<dbReference type="HAMAP" id="MF_01382">
    <property type="entry name" value="SecA"/>
    <property type="match status" value="1"/>
</dbReference>
<dbReference type="OrthoDB" id="9805579at2"/>
<dbReference type="InterPro" id="IPR027417">
    <property type="entry name" value="P-loop_NTPase"/>
</dbReference>
<keyword evidence="6 16" id="KW-0963">Cytoplasm</keyword>
<evidence type="ECO:0000256" key="6">
    <source>
        <dbReference type="ARBA" id="ARBA00022490"/>
    </source>
</evidence>
<dbReference type="AlphaFoldDB" id="A0A839SB98"/>
<dbReference type="NCBIfam" id="TIGR00963">
    <property type="entry name" value="secA"/>
    <property type="match status" value="1"/>
</dbReference>
<dbReference type="GO" id="GO:0006605">
    <property type="term" value="P:protein targeting"/>
    <property type="evidence" value="ECO:0007669"/>
    <property type="project" value="UniProtKB-UniRule"/>
</dbReference>
<evidence type="ECO:0000256" key="8">
    <source>
        <dbReference type="ARBA" id="ARBA00022723"/>
    </source>
</evidence>
<evidence type="ECO:0000256" key="7">
    <source>
        <dbReference type="ARBA" id="ARBA00022519"/>
    </source>
</evidence>
<dbReference type="SMART" id="SM00490">
    <property type="entry name" value="HELICc"/>
    <property type="match status" value="1"/>
</dbReference>
<dbReference type="Gene3D" id="3.90.1440.10">
    <property type="entry name" value="SecA, preprotein cross-linking domain"/>
    <property type="match status" value="1"/>
</dbReference>
<dbReference type="SUPFAM" id="SSF81767">
    <property type="entry name" value="Pre-protein crosslinking domain of SecA"/>
    <property type="match status" value="1"/>
</dbReference>
<dbReference type="GO" id="GO:0005829">
    <property type="term" value="C:cytosol"/>
    <property type="evidence" value="ECO:0007669"/>
    <property type="project" value="TreeGrafter"/>
</dbReference>
<dbReference type="GO" id="GO:0065002">
    <property type="term" value="P:intracellular protein transmembrane transport"/>
    <property type="evidence" value="ECO:0007669"/>
    <property type="project" value="UniProtKB-UniRule"/>
</dbReference>
<evidence type="ECO:0000259" key="18">
    <source>
        <dbReference type="PROSITE" id="PS51192"/>
    </source>
</evidence>
<evidence type="ECO:0000313" key="21">
    <source>
        <dbReference type="EMBL" id="MBB3054523.1"/>
    </source>
</evidence>
<keyword evidence="15 16" id="KW-0472">Membrane</keyword>
<dbReference type="GO" id="GO:0005524">
    <property type="term" value="F:ATP binding"/>
    <property type="evidence" value="ECO:0007669"/>
    <property type="project" value="UniProtKB-UniRule"/>
</dbReference>
<feature type="domain" description="SecA family profile" evidence="20">
    <location>
        <begin position="2"/>
        <end position="772"/>
    </location>
</feature>
<dbReference type="InterPro" id="IPR004027">
    <property type="entry name" value="SEC_C_motif"/>
</dbReference>
<keyword evidence="11 16" id="KW-0067">ATP-binding</keyword>
<dbReference type="FunFam" id="3.40.50.300:FF:000694">
    <property type="entry name" value="Preprotein translocase subunit SecA"/>
    <property type="match status" value="1"/>
</dbReference>
<sequence length="1102" mass="124604">MLNFISKLFGNKSERDVKVLWPLADKVKAEYAKLDGISNDELRDKTFGFKKTISDGLASIDAEIAAVKDQTENTPDMDVSEKVGLYTQLDKLEKDRNKELEVILMNILPEAFAVVKETARRFKENKTIEVTAYQFDRELAARKSNVIIKGDKAIHHNTWIAAGNEVTWDMVHYDVQLIGGIVLHQGKISEMATGEGKTLVATLPAYLNALAGQGVHIVTVNDYLARRDSEWMGPLYEFHGLSVDCIDKHEPNSEERRAAYLADITFGTNNEFGFDYLRDNMTRSPEELVQRRLHYAMVDEVDSVLIDDARTPLIISGPIPRGDEHEFYELKPRIERLVNAQKNYVNGALNEAKKLIAEGKTGPDEGGLALLRAFRGLPKSKALIKFLSEGPNRQLLLKSENYYMQDQSKEMPKVDAELFFIIDEKNNQVELAEKGIELITTSGEDPHFFVMPDVGTEISDIEKSNLPAEEKIAKKDALMRDFSIKSERIHSVNQLLKAYTLFEKDTEYILDDGKVKIVDEQTGRVLDGRRYSDGLHQAIEAKENVKVEDATQTFATITLQNYFRMYHKLCGMTGTAVTEAGEFWEIYKLDVVEIPTNTPTSREDRQDLVYRTVREKYNAVAEEISKLTTAGRPVLVGTTSVEISELLSRMLKLRGIKHNVLNAKMHQKEADIVAEAGQTGTVTIATNMAGRGTDIKLGPGVKEAGGLAIVGTERHESRRVDRQLRGRAGRQGDPGSSQFFVSLEDNLMRLFGSERISNLMVKMGIEEGEVIQHSMISNSIERAQKKVEENNFGIRKRLLEYDDVMNSQRTVIYSKRKNALFGDRLDVDISNTVFDVVEDVVTEYKEANNHEGFNMEMIRIFSLDFEITQEDWAGITIASLTDKVFAAVTEFYKRKQEAIAQQAYPVLKDVFETRGEYVENIMVPFTDGIHGIQVSVPLKKAIKNHGLEVFKSFEKNVTLYLIDDAWKEHLREMDELKQSVQNAVYEQKDPLLVYKFEAFELFRQMLASVNKELVSFLFRGGIPVQQEPDEVREAKPQPKLDLKKMRTSKPELVSEANGAAMQDMRELQKAAPVRVENKIGRNDPCPCGSGKKYKNCHGVGLV</sequence>
<keyword evidence="5 16" id="KW-1003">Cell membrane</keyword>
<dbReference type="Pfam" id="PF21090">
    <property type="entry name" value="P-loop_SecA"/>
    <property type="match status" value="2"/>
</dbReference>
<comment type="function">
    <text evidence="16">Part of the Sec protein translocase complex. Interacts with the SecYEG preprotein conducting channel. Has a central role in coupling the hydrolysis of ATP to the transfer of proteins into and across the cell membrane, serving as an ATP-driven molecular motor driving the stepwise translocation of polypeptide chains across the membrane.</text>
</comment>
<feature type="domain" description="Helicase C-terminal" evidence="19">
    <location>
        <begin position="612"/>
        <end position="788"/>
    </location>
</feature>
<comment type="caution">
    <text evidence="21">The sequence shown here is derived from an EMBL/GenBank/DDBJ whole genome shotgun (WGS) entry which is preliminary data.</text>
</comment>
<dbReference type="RefSeq" id="WP_096356812.1">
    <property type="nucleotide sequence ID" value="NZ_AP017313.1"/>
</dbReference>
<comment type="subcellular location">
    <subcellularLocation>
        <location evidence="16">Cell membrane</location>
        <topology evidence="16">Peripheral membrane protein</topology>
        <orientation evidence="16">Cytoplasmic side</orientation>
    </subcellularLocation>
    <subcellularLocation>
        <location evidence="2 16">Cytoplasm</location>
    </subcellularLocation>
    <text evidence="16">Distribution is 50-50.</text>
</comment>
<dbReference type="EMBL" id="JACHWX010000002">
    <property type="protein sequence ID" value="MBB3054523.1"/>
    <property type="molecule type" value="Genomic_DNA"/>
</dbReference>
<dbReference type="PROSITE" id="PS51192">
    <property type="entry name" value="HELICASE_ATP_BIND_1"/>
    <property type="match status" value="1"/>
</dbReference>
<feature type="binding site" evidence="16">
    <location>
        <position position="694"/>
    </location>
    <ligand>
        <name>ATP</name>
        <dbReference type="ChEBI" id="CHEBI:30616"/>
    </ligand>
</feature>
<keyword evidence="9 16" id="KW-0547">Nucleotide-binding</keyword>
<evidence type="ECO:0000256" key="1">
    <source>
        <dbReference type="ARBA" id="ARBA00001947"/>
    </source>
</evidence>
<dbReference type="FunFam" id="3.40.50.300:FF:000246">
    <property type="entry name" value="Preprotein translocase subunit SecA"/>
    <property type="match status" value="1"/>
</dbReference>
<keyword evidence="14 16" id="KW-0811">Translocation</keyword>
<dbReference type="Gene3D" id="3.10.450.50">
    <property type="match status" value="1"/>
</dbReference>
<dbReference type="InterPro" id="IPR014001">
    <property type="entry name" value="Helicase_ATP-bd"/>
</dbReference>
<dbReference type="InterPro" id="IPR011116">
    <property type="entry name" value="SecA_Wing/Scaffold"/>
</dbReference>
<dbReference type="GO" id="GO:0008564">
    <property type="term" value="F:protein-exporting ATPase activity"/>
    <property type="evidence" value="ECO:0007669"/>
    <property type="project" value="UniProtKB-EC"/>
</dbReference>
<dbReference type="PRINTS" id="PR00906">
    <property type="entry name" value="SECA"/>
</dbReference>
<evidence type="ECO:0000256" key="10">
    <source>
        <dbReference type="ARBA" id="ARBA00022833"/>
    </source>
</evidence>
<dbReference type="SMART" id="SM00958">
    <property type="entry name" value="SecA_PP_bind"/>
    <property type="match status" value="1"/>
</dbReference>
<dbReference type="PANTHER" id="PTHR30612">
    <property type="entry name" value="SECA INNER MEMBRANE COMPONENT OF SEC PROTEIN SECRETION SYSTEM"/>
    <property type="match status" value="1"/>
</dbReference>
<evidence type="ECO:0000256" key="16">
    <source>
        <dbReference type="HAMAP-Rule" id="MF_01382"/>
    </source>
</evidence>
<dbReference type="PROSITE" id="PS51194">
    <property type="entry name" value="HELICASE_CTER"/>
    <property type="match status" value="1"/>
</dbReference>
<evidence type="ECO:0000256" key="15">
    <source>
        <dbReference type="ARBA" id="ARBA00023136"/>
    </source>
</evidence>
<dbReference type="InterPro" id="IPR014018">
    <property type="entry name" value="SecA_motor_DEAD"/>
</dbReference>
<evidence type="ECO:0000256" key="13">
    <source>
        <dbReference type="ARBA" id="ARBA00022967"/>
    </source>
</evidence>
<dbReference type="SUPFAM" id="SSF52540">
    <property type="entry name" value="P-loop containing nucleoside triphosphate hydrolases"/>
    <property type="match status" value="2"/>
</dbReference>
<keyword evidence="8" id="KW-0479">Metal-binding</keyword>
<feature type="binding site" evidence="16">
    <location>
        <position position="176"/>
    </location>
    <ligand>
        <name>ATP</name>
        <dbReference type="ChEBI" id="CHEBI:30616"/>
    </ligand>
</feature>
<dbReference type="CDD" id="cd18803">
    <property type="entry name" value="SF2_C_secA"/>
    <property type="match status" value="1"/>
</dbReference>
<reference evidence="21" key="1">
    <citation type="submission" date="2020-08" db="EMBL/GenBank/DDBJ databases">
        <title>Genomic Encyclopedia of Type Strains, Phase III (KMG-III): the genomes of soil and plant-associated and newly described type strains.</title>
        <authorList>
            <person name="Whitman W."/>
        </authorList>
    </citation>
    <scope>NUCLEOTIDE SEQUENCE [LARGE SCALE GENOMIC DNA]</scope>
    <source>
        <strain evidence="21">CECT 8628</strain>
    </source>
</reference>
<dbReference type="InterPro" id="IPR036670">
    <property type="entry name" value="SecA_X-link_sf"/>
</dbReference>
<evidence type="ECO:0000256" key="2">
    <source>
        <dbReference type="ARBA" id="ARBA00004496"/>
    </source>
</evidence>
<dbReference type="GO" id="GO:0046872">
    <property type="term" value="F:metal ion binding"/>
    <property type="evidence" value="ECO:0007669"/>
    <property type="project" value="UniProtKB-KW"/>
</dbReference>
<keyword evidence="7" id="KW-0997">Cell inner membrane</keyword>
<dbReference type="Pfam" id="PF01043">
    <property type="entry name" value="SecA_PP_bind"/>
    <property type="match status" value="1"/>
</dbReference>
<evidence type="ECO:0000259" key="20">
    <source>
        <dbReference type="PROSITE" id="PS51196"/>
    </source>
</evidence>
<dbReference type="Pfam" id="PF02810">
    <property type="entry name" value="SEC-C"/>
    <property type="match status" value="1"/>
</dbReference>
<dbReference type="GO" id="GO:0043952">
    <property type="term" value="P:protein transport by the Sec complex"/>
    <property type="evidence" value="ECO:0007669"/>
    <property type="project" value="TreeGrafter"/>
</dbReference>
<evidence type="ECO:0000256" key="12">
    <source>
        <dbReference type="ARBA" id="ARBA00022927"/>
    </source>
</evidence>
<evidence type="ECO:0000256" key="5">
    <source>
        <dbReference type="ARBA" id="ARBA00022475"/>
    </source>
</evidence>
<dbReference type="GO" id="GO:0005886">
    <property type="term" value="C:plasma membrane"/>
    <property type="evidence" value="ECO:0007669"/>
    <property type="project" value="UniProtKB-SubCell"/>
</dbReference>
<dbReference type="InterPro" id="IPR011130">
    <property type="entry name" value="SecA_preprotein_X-link_dom"/>
</dbReference>
<dbReference type="Gene3D" id="3.40.50.300">
    <property type="entry name" value="P-loop containing nucleotide triphosphate hydrolases"/>
    <property type="match status" value="3"/>
</dbReference>